<name>A0ABU3W1U8_9GAMM</name>
<sequence length="508" mass="55728">MKMMRLAPALLLAGVLAACGSGSDSPANEKPVDQPGDVPQPPTNGDLVDIAPAPSAYNRDVAFALTLAYQSQVTHLDVNEDGVWCDVRRLGGYGNDLYTTWNWQPGWAQSLQCHVGAQQIFSHQPDDGAVIVDMAMLEANRILVLEAVATGRLIGATPDQEVDDSAEFYELRLTQLDGNGEVLQQRWLEDAPDETELNYYSYDLATKEVSYSVFEALSHDDRPQLPLNGFARLQVQDGVPYLLAHTYGVKVYRLNSDLTVAWDQQVMPAYPWLYRENLSNDSRLAIREDGSVAVAYELFDEDVAVYNAHFGQPLLDANPGADIGVTVLSPDGQPERAFLAGMRDHSEGINALFWQSDELVLTGSTLHEKADAAGGTTEWDGYVARVDSTSGETTQSQLLHIHDEDVAYDALLTDGGRLLIAGKSGYGQADTGSQLNYGYGVIYEVSDDGKVEPLLKLDRPRDSVVRGIQVVGDTLYYRFDFDGFITHTCDNDDTQCWLKSGVSNLALD</sequence>
<dbReference type="SUPFAM" id="SSF69322">
    <property type="entry name" value="Tricorn protease domain 2"/>
    <property type="match status" value="1"/>
</dbReference>
<reference evidence="3 4" key="1">
    <citation type="submission" date="2023-10" db="EMBL/GenBank/DDBJ databases">
        <title>Characteristics and mechanism of a salt-tolerant marine origin heterotrophic nitrifying- aerobic denitrifying bacteria Marinobacter xestospongiae HN1.</title>
        <authorList>
            <person name="Qi R."/>
        </authorList>
    </citation>
    <scope>NUCLEOTIDE SEQUENCE [LARGE SCALE GENOMIC DNA]</scope>
    <source>
        <strain evidence="3 4">HN1</strain>
    </source>
</reference>
<dbReference type="PROSITE" id="PS51257">
    <property type="entry name" value="PROKAR_LIPOPROTEIN"/>
    <property type="match status" value="1"/>
</dbReference>
<keyword evidence="4" id="KW-1185">Reference proteome</keyword>
<dbReference type="RefSeq" id="WP_316974905.1">
    <property type="nucleotide sequence ID" value="NZ_JAWIIJ010000015.1"/>
</dbReference>
<evidence type="ECO:0000256" key="2">
    <source>
        <dbReference type="SAM" id="SignalP"/>
    </source>
</evidence>
<evidence type="ECO:0000256" key="1">
    <source>
        <dbReference type="SAM" id="MobiDB-lite"/>
    </source>
</evidence>
<dbReference type="EMBL" id="JAWIIJ010000015">
    <property type="protein sequence ID" value="MDV2080501.1"/>
    <property type="molecule type" value="Genomic_DNA"/>
</dbReference>
<feature type="chain" id="PRO_5046432957" description="Lipoprotein" evidence="2">
    <location>
        <begin position="18"/>
        <end position="508"/>
    </location>
</feature>
<proteinExistence type="predicted"/>
<gene>
    <name evidence="3" type="ORF">RYS15_17595</name>
</gene>
<keyword evidence="2" id="KW-0732">Signal</keyword>
<feature type="region of interest" description="Disordered" evidence="1">
    <location>
        <begin position="23"/>
        <end position="45"/>
    </location>
</feature>
<evidence type="ECO:0008006" key="5">
    <source>
        <dbReference type="Google" id="ProtNLM"/>
    </source>
</evidence>
<organism evidence="3 4">
    <name type="scientific">Marinobacter xestospongiae</name>
    <dbReference type="NCBI Taxonomy" id="994319"/>
    <lineage>
        <taxon>Bacteria</taxon>
        <taxon>Pseudomonadati</taxon>
        <taxon>Pseudomonadota</taxon>
        <taxon>Gammaproteobacteria</taxon>
        <taxon>Pseudomonadales</taxon>
        <taxon>Marinobacteraceae</taxon>
        <taxon>Marinobacter</taxon>
    </lineage>
</organism>
<evidence type="ECO:0000313" key="3">
    <source>
        <dbReference type="EMBL" id="MDV2080501.1"/>
    </source>
</evidence>
<accession>A0ABU3W1U8</accession>
<evidence type="ECO:0000313" key="4">
    <source>
        <dbReference type="Proteomes" id="UP001269819"/>
    </source>
</evidence>
<comment type="caution">
    <text evidence="3">The sequence shown here is derived from an EMBL/GenBank/DDBJ whole genome shotgun (WGS) entry which is preliminary data.</text>
</comment>
<dbReference type="Proteomes" id="UP001269819">
    <property type="component" value="Unassembled WGS sequence"/>
</dbReference>
<protein>
    <recommendedName>
        <fullName evidence="5">Lipoprotein</fullName>
    </recommendedName>
</protein>
<feature type="signal peptide" evidence="2">
    <location>
        <begin position="1"/>
        <end position="17"/>
    </location>
</feature>